<evidence type="ECO:0000256" key="3">
    <source>
        <dbReference type="ARBA" id="ARBA00022723"/>
    </source>
</evidence>
<keyword evidence="7" id="KW-0963">Cytoplasm</keyword>
<dbReference type="Proteomes" id="UP001226762">
    <property type="component" value="Unassembled WGS sequence"/>
</dbReference>
<comment type="similarity">
    <text evidence="1 7">Belongs to the endoribonuclease YbeY family.</text>
</comment>
<evidence type="ECO:0000256" key="2">
    <source>
        <dbReference type="ARBA" id="ARBA00022722"/>
    </source>
</evidence>
<keyword evidence="5 7" id="KW-0378">Hydrolase</keyword>
<dbReference type="PANTHER" id="PTHR46986:SF1">
    <property type="entry name" value="ENDORIBONUCLEASE YBEY, CHLOROPLASTIC"/>
    <property type="match status" value="1"/>
</dbReference>
<evidence type="ECO:0000256" key="4">
    <source>
        <dbReference type="ARBA" id="ARBA00022759"/>
    </source>
</evidence>
<evidence type="ECO:0000256" key="6">
    <source>
        <dbReference type="ARBA" id="ARBA00022833"/>
    </source>
</evidence>
<reference evidence="9" key="2">
    <citation type="submission" date="2023-02" db="EMBL/GenBank/DDBJ databases">
        <title>'Rhodoalgimonas zhirmunskyi' gen. nov., isolated from a red alga.</title>
        <authorList>
            <person name="Nedashkovskaya O.I."/>
            <person name="Otstavnykh N.Y."/>
            <person name="Bystritskaya E.P."/>
            <person name="Balabanova L.A."/>
            <person name="Isaeva M.P."/>
        </authorList>
    </citation>
    <scope>NUCLEOTIDE SEQUENCE</scope>
    <source>
        <strain evidence="9">KCTC 52189</strain>
    </source>
</reference>
<dbReference type="Gene3D" id="3.40.390.30">
    <property type="entry name" value="Metalloproteases ('zincins'), catalytic domain"/>
    <property type="match status" value="1"/>
</dbReference>
<comment type="subcellular location">
    <subcellularLocation>
        <location evidence="7">Cytoplasm</location>
    </subcellularLocation>
</comment>
<dbReference type="GO" id="GO:0004222">
    <property type="term" value="F:metalloendopeptidase activity"/>
    <property type="evidence" value="ECO:0007669"/>
    <property type="project" value="InterPro"/>
</dbReference>
<protein>
    <recommendedName>
        <fullName evidence="7">Endoribonuclease YbeY</fullName>
        <ecNumber evidence="7">3.1.-.-</ecNumber>
    </recommendedName>
</protein>
<comment type="caution">
    <text evidence="9">The sequence shown here is derived from an EMBL/GenBank/DDBJ whole genome shotgun (WGS) entry which is preliminary data.</text>
</comment>
<dbReference type="InterPro" id="IPR023091">
    <property type="entry name" value="MetalPrtase_cat_dom_sf_prd"/>
</dbReference>
<dbReference type="Pfam" id="PF02130">
    <property type="entry name" value="YbeY"/>
    <property type="match status" value="1"/>
</dbReference>
<keyword evidence="6 7" id="KW-0862">Zinc</keyword>
<dbReference type="SUPFAM" id="SSF55486">
    <property type="entry name" value="Metalloproteases ('zincins'), catalytic domain"/>
    <property type="match status" value="1"/>
</dbReference>
<keyword evidence="10" id="KW-1185">Reference proteome</keyword>
<dbReference type="RefSeq" id="WP_306736915.1">
    <property type="nucleotide sequence ID" value="NZ_JANHAX010000006.1"/>
</dbReference>
<organism evidence="9 10">
    <name type="scientific">Marimonas arenosa</name>
    <dbReference type="NCBI Taxonomy" id="1795305"/>
    <lineage>
        <taxon>Bacteria</taxon>
        <taxon>Pseudomonadati</taxon>
        <taxon>Pseudomonadota</taxon>
        <taxon>Alphaproteobacteria</taxon>
        <taxon>Rhodobacterales</taxon>
        <taxon>Paracoccaceae</taxon>
        <taxon>Marimonas</taxon>
    </lineage>
</organism>
<accession>A0AAE3WFK1</accession>
<feature type="binding site" evidence="7">
    <location>
        <position position="127"/>
    </location>
    <ligand>
        <name>Zn(2+)</name>
        <dbReference type="ChEBI" id="CHEBI:29105"/>
        <note>catalytic</note>
    </ligand>
</feature>
<dbReference type="GO" id="GO:0006364">
    <property type="term" value="P:rRNA processing"/>
    <property type="evidence" value="ECO:0007669"/>
    <property type="project" value="UniProtKB-UniRule"/>
</dbReference>
<evidence type="ECO:0000313" key="10">
    <source>
        <dbReference type="Proteomes" id="UP001226762"/>
    </source>
</evidence>
<dbReference type="InterPro" id="IPR002036">
    <property type="entry name" value="YbeY"/>
</dbReference>
<dbReference type="EMBL" id="JANHAX010000006">
    <property type="protein sequence ID" value="MDQ2091613.1"/>
    <property type="molecule type" value="Genomic_DNA"/>
</dbReference>
<evidence type="ECO:0000256" key="8">
    <source>
        <dbReference type="SAM" id="MobiDB-lite"/>
    </source>
</evidence>
<keyword evidence="7" id="KW-0698">rRNA processing</keyword>
<evidence type="ECO:0000256" key="7">
    <source>
        <dbReference type="HAMAP-Rule" id="MF_00009"/>
    </source>
</evidence>
<evidence type="ECO:0000256" key="5">
    <source>
        <dbReference type="ARBA" id="ARBA00022801"/>
    </source>
</evidence>
<feature type="region of interest" description="Disordered" evidence="8">
    <location>
        <begin position="64"/>
        <end position="89"/>
    </location>
</feature>
<dbReference type="PANTHER" id="PTHR46986">
    <property type="entry name" value="ENDORIBONUCLEASE YBEY, CHLOROPLASTIC"/>
    <property type="match status" value="1"/>
</dbReference>
<reference evidence="9" key="1">
    <citation type="submission" date="2022-07" db="EMBL/GenBank/DDBJ databases">
        <authorList>
            <person name="Otstavnykh N."/>
            <person name="Isaeva M."/>
            <person name="Bystritskaya E."/>
        </authorList>
    </citation>
    <scope>NUCLEOTIDE SEQUENCE</scope>
    <source>
        <strain evidence="9">KCTC 52189</strain>
    </source>
</reference>
<keyword evidence="3 7" id="KW-0479">Metal-binding</keyword>
<sequence length="162" mass="17500">MGIEVIIEDARWQATGLDRLAARAAEATLTHLGLDPVACEVSLLACDDARIAALNADFRNKPQPTNVLSWPSEQRGADTDGAPPEPPRDMELGDIAIAYDICAREAGAQGIEMDDHVSHLVVHGILHLLGYDHIRDRDATLMEALETAILGKLGIADPYREA</sequence>
<feature type="binding site" evidence="7">
    <location>
        <position position="123"/>
    </location>
    <ligand>
        <name>Zn(2+)</name>
        <dbReference type="ChEBI" id="CHEBI:29105"/>
        <note>catalytic</note>
    </ligand>
</feature>
<evidence type="ECO:0000313" key="9">
    <source>
        <dbReference type="EMBL" id="MDQ2091613.1"/>
    </source>
</evidence>
<dbReference type="AlphaFoldDB" id="A0AAE3WFK1"/>
<dbReference type="GO" id="GO:0004521">
    <property type="term" value="F:RNA endonuclease activity"/>
    <property type="evidence" value="ECO:0007669"/>
    <property type="project" value="UniProtKB-UniRule"/>
</dbReference>
<keyword evidence="7" id="KW-0690">Ribosome biogenesis</keyword>
<proteinExistence type="inferred from homology"/>
<dbReference type="EC" id="3.1.-.-" evidence="7"/>
<comment type="function">
    <text evidence="7">Single strand-specific metallo-endoribonuclease involved in late-stage 70S ribosome quality control and in maturation of the 3' terminus of the 16S rRNA.</text>
</comment>
<gene>
    <name evidence="7 9" type="primary">ybeY</name>
    <name evidence="9" type="ORF">NO357_17050</name>
</gene>
<dbReference type="GO" id="GO:0005737">
    <property type="term" value="C:cytoplasm"/>
    <property type="evidence" value="ECO:0007669"/>
    <property type="project" value="UniProtKB-SubCell"/>
</dbReference>
<comment type="cofactor">
    <cofactor evidence="7">
        <name>Zn(2+)</name>
        <dbReference type="ChEBI" id="CHEBI:29105"/>
    </cofactor>
    <text evidence="7">Binds 1 zinc ion.</text>
</comment>
<dbReference type="InterPro" id="IPR020549">
    <property type="entry name" value="YbeY_CS"/>
</dbReference>
<name>A0AAE3WFK1_9RHOB</name>
<keyword evidence="4 7" id="KW-0255">Endonuclease</keyword>
<dbReference type="GO" id="GO:0008270">
    <property type="term" value="F:zinc ion binding"/>
    <property type="evidence" value="ECO:0007669"/>
    <property type="project" value="UniProtKB-UniRule"/>
</dbReference>
<feature type="binding site" evidence="7">
    <location>
        <position position="133"/>
    </location>
    <ligand>
        <name>Zn(2+)</name>
        <dbReference type="ChEBI" id="CHEBI:29105"/>
        <note>catalytic</note>
    </ligand>
</feature>
<dbReference type="HAMAP" id="MF_00009">
    <property type="entry name" value="Endoribonucl_YbeY"/>
    <property type="match status" value="1"/>
</dbReference>
<evidence type="ECO:0000256" key="1">
    <source>
        <dbReference type="ARBA" id="ARBA00010875"/>
    </source>
</evidence>
<dbReference type="PROSITE" id="PS01306">
    <property type="entry name" value="UPF0054"/>
    <property type="match status" value="1"/>
</dbReference>
<keyword evidence="2 7" id="KW-0540">Nuclease</keyword>
<dbReference type="NCBIfam" id="TIGR00043">
    <property type="entry name" value="rRNA maturation RNase YbeY"/>
    <property type="match status" value="1"/>
</dbReference>